<organism evidence="2 3">
    <name type="scientific">Streptomyces amakusaensis</name>
    <dbReference type="NCBI Taxonomy" id="67271"/>
    <lineage>
        <taxon>Bacteria</taxon>
        <taxon>Bacillati</taxon>
        <taxon>Actinomycetota</taxon>
        <taxon>Actinomycetes</taxon>
        <taxon>Kitasatosporales</taxon>
        <taxon>Streptomycetaceae</taxon>
        <taxon>Streptomyces</taxon>
    </lineage>
</organism>
<dbReference type="EMBL" id="JBHSKP010000019">
    <property type="protein sequence ID" value="MFC5155014.1"/>
    <property type="molecule type" value="Genomic_DNA"/>
</dbReference>
<keyword evidence="1" id="KW-1133">Transmembrane helix</keyword>
<gene>
    <name evidence="2" type="ORF">ACFPRH_25095</name>
</gene>
<proteinExistence type="predicted"/>
<keyword evidence="1" id="KW-0472">Membrane</keyword>
<evidence type="ECO:0000313" key="2">
    <source>
        <dbReference type="EMBL" id="MFC5155014.1"/>
    </source>
</evidence>
<accession>A0ABW0AMK7</accession>
<name>A0ABW0AMK7_9ACTN</name>
<evidence type="ECO:0000313" key="3">
    <source>
        <dbReference type="Proteomes" id="UP001596160"/>
    </source>
</evidence>
<comment type="caution">
    <text evidence="2">The sequence shown here is derived from an EMBL/GenBank/DDBJ whole genome shotgun (WGS) entry which is preliminary data.</text>
</comment>
<sequence>MSEQVGIRRIRPSVRFRPAESSSIQEFAMADVAFVLITIAVFALVAVVARGVAKL</sequence>
<dbReference type="Proteomes" id="UP001596160">
    <property type="component" value="Unassembled WGS sequence"/>
</dbReference>
<keyword evidence="1" id="KW-0812">Transmembrane</keyword>
<dbReference type="RefSeq" id="WP_344474632.1">
    <property type="nucleotide sequence ID" value="NZ_BAAASB010000004.1"/>
</dbReference>
<reference evidence="3" key="1">
    <citation type="journal article" date="2019" name="Int. J. Syst. Evol. Microbiol.">
        <title>The Global Catalogue of Microorganisms (GCM) 10K type strain sequencing project: providing services to taxonomists for standard genome sequencing and annotation.</title>
        <authorList>
            <consortium name="The Broad Institute Genomics Platform"/>
            <consortium name="The Broad Institute Genome Sequencing Center for Infectious Disease"/>
            <person name="Wu L."/>
            <person name="Ma J."/>
        </authorList>
    </citation>
    <scope>NUCLEOTIDE SEQUENCE [LARGE SCALE GENOMIC DNA]</scope>
    <source>
        <strain evidence="3">PCU 266</strain>
    </source>
</reference>
<protein>
    <submittedName>
        <fullName evidence="2">Uncharacterized protein</fullName>
    </submittedName>
</protein>
<evidence type="ECO:0000256" key="1">
    <source>
        <dbReference type="SAM" id="Phobius"/>
    </source>
</evidence>
<feature type="transmembrane region" description="Helical" evidence="1">
    <location>
        <begin position="32"/>
        <end position="53"/>
    </location>
</feature>
<keyword evidence="3" id="KW-1185">Reference proteome</keyword>